<protein>
    <submittedName>
        <fullName evidence="1">Uncharacterized protein</fullName>
    </submittedName>
</protein>
<dbReference type="Proteomes" id="UP001603857">
    <property type="component" value="Unassembled WGS sequence"/>
</dbReference>
<gene>
    <name evidence="1" type="ORF">Fmac_025562</name>
</gene>
<accession>A0ABD1LSN5</accession>
<organism evidence="1 2">
    <name type="scientific">Flemingia macrophylla</name>
    <dbReference type="NCBI Taxonomy" id="520843"/>
    <lineage>
        <taxon>Eukaryota</taxon>
        <taxon>Viridiplantae</taxon>
        <taxon>Streptophyta</taxon>
        <taxon>Embryophyta</taxon>
        <taxon>Tracheophyta</taxon>
        <taxon>Spermatophyta</taxon>
        <taxon>Magnoliopsida</taxon>
        <taxon>eudicotyledons</taxon>
        <taxon>Gunneridae</taxon>
        <taxon>Pentapetalae</taxon>
        <taxon>rosids</taxon>
        <taxon>fabids</taxon>
        <taxon>Fabales</taxon>
        <taxon>Fabaceae</taxon>
        <taxon>Papilionoideae</taxon>
        <taxon>50 kb inversion clade</taxon>
        <taxon>NPAAA clade</taxon>
        <taxon>indigoferoid/millettioid clade</taxon>
        <taxon>Phaseoleae</taxon>
        <taxon>Flemingia</taxon>
    </lineage>
</organism>
<reference evidence="1 2" key="1">
    <citation type="submission" date="2024-08" db="EMBL/GenBank/DDBJ databases">
        <title>Insights into the chromosomal genome structure of Flemingia macrophylla.</title>
        <authorList>
            <person name="Ding Y."/>
            <person name="Zhao Y."/>
            <person name="Bi W."/>
            <person name="Wu M."/>
            <person name="Zhao G."/>
            <person name="Gong Y."/>
            <person name="Li W."/>
            <person name="Zhang P."/>
        </authorList>
    </citation>
    <scope>NUCLEOTIDE SEQUENCE [LARGE SCALE GENOMIC DNA]</scope>
    <source>
        <strain evidence="1">DYQJB</strain>
        <tissue evidence="1">Leaf</tissue>
    </source>
</reference>
<keyword evidence="2" id="KW-1185">Reference proteome</keyword>
<name>A0ABD1LSN5_9FABA</name>
<dbReference type="AlphaFoldDB" id="A0ABD1LSN5"/>
<sequence length="245" mass="28767">MGDIPNKTSWDDREVEWTLSKAKFFNGVQKHPSRLWTELRVERFPLESTGEQGANLIGFRPSWGPRGYGYTQYPRGVEDKDCIFGKDGDEDEYELYEREWGQLVIQNSFSILDLKKIIERARNEEKIPVTGARMQNTSIMMWKVNKPLLWEYVLDEMYHVALNLNLRMAFEQENDEEVSNYSLNKNVYKINLHYLKHVLVVVQTSMWQGREGNDVVADILCNRRLNHRNIDFAMVRLTVVSTIAK</sequence>
<dbReference type="EMBL" id="JBGMDY010000008">
    <property type="protein sequence ID" value="KAL2326504.1"/>
    <property type="molecule type" value="Genomic_DNA"/>
</dbReference>
<comment type="caution">
    <text evidence="1">The sequence shown here is derived from an EMBL/GenBank/DDBJ whole genome shotgun (WGS) entry which is preliminary data.</text>
</comment>
<evidence type="ECO:0000313" key="1">
    <source>
        <dbReference type="EMBL" id="KAL2326504.1"/>
    </source>
</evidence>
<evidence type="ECO:0000313" key="2">
    <source>
        <dbReference type="Proteomes" id="UP001603857"/>
    </source>
</evidence>
<proteinExistence type="predicted"/>